<evidence type="ECO:0000256" key="5">
    <source>
        <dbReference type="ARBA" id="ARBA00023237"/>
    </source>
</evidence>
<evidence type="ECO:0000313" key="9">
    <source>
        <dbReference type="EMBL" id="SCQ18972.1"/>
    </source>
</evidence>
<evidence type="ECO:0000259" key="6">
    <source>
        <dbReference type="Pfam" id="PF07980"/>
    </source>
</evidence>
<dbReference type="Gene3D" id="1.25.40.390">
    <property type="match status" value="1"/>
</dbReference>
<dbReference type="InterPro" id="IPR011990">
    <property type="entry name" value="TPR-like_helical_dom_sf"/>
</dbReference>
<dbReference type="EMBL" id="NSLJ01000002">
    <property type="protein sequence ID" value="PDP45025.1"/>
    <property type="molecule type" value="Genomic_DNA"/>
</dbReference>
<dbReference type="Proteomes" id="UP000219259">
    <property type="component" value="Unassembled WGS sequence"/>
</dbReference>
<dbReference type="InterPro" id="IPR012944">
    <property type="entry name" value="SusD_RagB_dom"/>
</dbReference>
<name>A0A1D3UFP8_TANFO</name>
<sequence length="570" mass="64888">MKKILCLMITIEFCLSCSDFLDKAPLDSPSDKTFLANKKEIEMSIAGCYTHLWTGWEGMAFFLAFEELSDNGWERNTNDVQKLSQGANDAQSSFVRTVWSTCYSGISRCNYLINKTNNTKGIEADFIAQAQAQAKFLRAYYYSYLIDLYGDVPLILETLSLNNAQVFRSPKEEVLNQIFKDFDEAAAILTTRNRPTSGRPSRQAALALKARIALYNGKWEVAIAAAAEVMKLEGTEVILEPDFPKLFAYEGQDSKEILFSIQYLVGYQVHPIFRLFGSRNGGGHANKVPSYQLVDSYECTDGLPIDKSPLYNPAKPWDNRDPRLAWTFALPSSGYSNWQNEPGCIFQGFQYETHRDSIKCWNYHTSPHSYVDNQDALNAYASFTGINWRKYVNDVNYGDVNNCDNNIIVIRYAEVLLTYAEAKVKAGQVDQSVYEALNKIRKRAGMPVIAPMKADELFYAIARERRHELAGEGQRLSDIRRWRIAENVMNGFVLGRMQKSYPLKAPAIDQWGTPNYQAVGIPIASDVNHPNTSMRTVDKRVFKAEKDYLWPIPYIERKTNPNLTQNPNWE</sequence>
<dbReference type="AlphaFoldDB" id="A0A1D3UFP8"/>
<gene>
    <name evidence="8" type="ORF">CLI86_01435</name>
    <name evidence="9" type="ORF">TFUB20_00539</name>
</gene>
<accession>A0A1D3UFP8</accession>
<evidence type="ECO:0000256" key="3">
    <source>
        <dbReference type="ARBA" id="ARBA00022729"/>
    </source>
</evidence>
<keyword evidence="3" id="KW-0732">Signal</keyword>
<dbReference type="CDD" id="cd08977">
    <property type="entry name" value="SusD"/>
    <property type="match status" value="1"/>
</dbReference>
<dbReference type="SUPFAM" id="SSF48452">
    <property type="entry name" value="TPR-like"/>
    <property type="match status" value="1"/>
</dbReference>
<dbReference type="Pfam" id="PF07980">
    <property type="entry name" value="SusD_RagB"/>
    <property type="match status" value="1"/>
</dbReference>
<evidence type="ECO:0000313" key="10">
    <source>
        <dbReference type="Proteomes" id="UP000182057"/>
    </source>
</evidence>
<dbReference type="OrthoDB" id="5694214at2"/>
<proteinExistence type="inferred from homology"/>
<feature type="domain" description="RagB/SusD" evidence="6">
    <location>
        <begin position="267"/>
        <end position="569"/>
    </location>
</feature>
<organism evidence="9 10">
    <name type="scientific">Tannerella forsythia</name>
    <name type="common">Bacteroides forsythus</name>
    <dbReference type="NCBI Taxonomy" id="28112"/>
    <lineage>
        <taxon>Bacteria</taxon>
        <taxon>Pseudomonadati</taxon>
        <taxon>Bacteroidota</taxon>
        <taxon>Bacteroidia</taxon>
        <taxon>Bacteroidales</taxon>
        <taxon>Tannerellaceae</taxon>
        <taxon>Tannerella</taxon>
    </lineage>
</organism>
<dbReference type="Proteomes" id="UP000182057">
    <property type="component" value="Unassembled WGS sequence"/>
</dbReference>
<reference evidence="8 11" key="2">
    <citation type="submission" date="2017-09" db="EMBL/GenBank/DDBJ databases">
        <title>Phase variable restriction modification systems are present in the genome sequences of periodontal pathogens Prevotella intermedia, Tannerella forsythia and Porphyromonas gingivalis.</title>
        <authorList>
            <person name="Haigh R.D."/>
            <person name="Crawford L."/>
            <person name="Ralph J."/>
            <person name="Wanford J."/>
            <person name="Vartoukian S.R."/>
            <person name="Hijazib K."/>
            <person name="Wade W."/>
            <person name="Oggioni M.R."/>
        </authorList>
    </citation>
    <scope>NUCLEOTIDE SEQUENCE [LARGE SCALE GENOMIC DNA]</scope>
    <source>
        <strain evidence="8 11">WW11663</strain>
    </source>
</reference>
<evidence type="ECO:0000256" key="1">
    <source>
        <dbReference type="ARBA" id="ARBA00004442"/>
    </source>
</evidence>
<comment type="similarity">
    <text evidence="2">Belongs to the SusD family.</text>
</comment>
<dbReference type="GO" id="GO:0009279">
    <property type="term" value="C:cell outer membrane"/>
    <property type="evidence" value="ECO:0007669"/>
    <property type="project" value="UniProtKB-SubCell"/>
</dbReference>
<feature type="domain" description="SusD-like N-terminal" evidence="7">
    <location>
        <begin position="19"/>
        <end position="214"/>
    </location>
</feature>
<evidence type="ECO:0000313" key="8">
    <source>
        <dbReference type="EMBL" id="PDP45025.1"/>
    </source>
</evidence>
<keyword evidence="5" id="KW-0998">Cell outer membrane</keyword>
<dbReference type="EMBL" id="FMMM01000021">
    <property type="protein sequence ID" value="SCQ18972.1"/>
    <property type="molecule type" value="Genomic_DNA"/>
</dbReference>
<protein>
    <submittedName>
        <fullName evidence="8">RagB/SusD family nutrient uptake outer membrane protein</fullName>
    </submittedName>
    <submittedName>
        <fullName evidence="9">SusD family protein</fullName>
    </submittedName>
</protein>
<evidence type="ECO:0000259" key="7">
    <source>
        <dbReference type="Pfam" id="PF14322"/>
    </source>
</evidence>
<comment type="subcellular location">
    <subcellularLocation>
        <location evidence="1">Cell outer membrane</location>
    </subcellularLocation>
</comment>
<evidence type="ECO:0000256" key="4">
    <source>
        <dbReference type="ARBA" id="ARBA00023136"/>
    </source>
</evidence>
<reference evidence="9 10" key="1">
    <citation type="submission" date="2016-09" db="EMBL/GenBank/DDBJ databases">
        <authorList>
            <person name="Capua I."/>
            <person name="De Benedictis P."/>
            <person name="Joannis T."/>
            <person name="Lombin L.H."/>
            <person name="Cattoli G."/>
        </authorList>
    </citation>
    <scope>NUCLEOTIDE SEQUENCE [LARGE SCALE GENOMIC DNA]</scope>
    <source>
        <strain evidence="9 10">UB20</strain>
    </source>
</reference>
<evidence type="ECO:0000313" key="11">
    <source>
        <dbReference type="Proteomes" id="UP000219259"/>
    </source>
</evidence>
<keyword evidence="4" id="KW-0472">Membrane</keyword>
<dbReference type="Pfam" id="PF14322">
    <property type="entry name" value="SusD-like_3"/>
    <property type="match status" value="1"/>
</dbReference>
<dbReference type="InterPro" id="IPR033985">
    <property type="entry name" value="SusD-like_N"/>
</dbReference>
<dbReference type="RefSeq" id="WP_081094365.1">
    <property type="nucleotide sequence ID" value="NZ_FMML01000016.1"/>
</dbReference>
<evidence type="ECO:0000256" key="2">
    <source>
        <dbReference type="ARBA" id="ARBA00006275"/>
    </source>
</evidence>